<dbReference type="EC" id="2.3.2.27" evidence="2"/>
<dbReference type="OrthoDB" id="1149625at2759"/>
<comment type="catalytic activity">
    <reaction evidence="1">
        <text>S-ubiquitinyl-[E2 ubiquitin-conjugating enzyme]-L-cysteine + [acceptor protein]-L-lysine = [E2 ubiquitin-conjugating enzyme]-L-cysteine + N(6)-ubiquitinyl-[acceptor protein]-L-lysine.</text>
        <dbReference type="EC" id="2.3.2.27"/>
    </reaction>
</comment>
<keyword evidence="9" id="KW-1185">Reference proteome</keyword>
<feature type="domain" description="RING-type" evidence="7">
    <location>
        <begin position="307"/>
        <end position="348"/>
    </location>
</feature>
<dbReference type="Pfam" id="PF13639">
    <property type="entry name" value="zf-RING_2"/>
    <property type="match status" value="2"/>
</dbReference>
<evidence type="ECO:0000256" key="5">
    <source>
        <dbReference type="ARBA" id="ARBA00022833"/>
    </source>
</evidence>
<dbReference type="SMART" id="SM00184">
    <property type="entry name" value="RING"/>
    <property type="match status" value="2"/>
</dbReference>
<comment type="caution">
    <text evidence="8">The sequence shown here is derived from an EMBL/GenBank/DDBJ whole genome shotgun (WGS) entry which is preliminary data.</text>
</comment>
<evidence type="ECO:0000259" key="7">
    <source>
        <dbReference type="PROSITE" id="PS50089"/>
    </source>
</evidence>
<keyword evidence="5" id="KW-0862">Zinc</keyword>
<evidence type="ECO:0000256" key="2">
    <source>
        <dbReference type="ARBA" id="ARBA00012483"/>
    </source>
</evidence>
<keyword evidence="3" id="KW-0479">Metal-binding</keyword>
<accession>A0A5N5F1H4</accession>
<dbReference type="PANTHER" id="PTHR15710">
    <property type="entry name" value="E3 UBIQUITIN-PROTEIN LIGASE PRAJA"/>
    <property type="match status" value="1"/>
</dbReference>
<evidence type="ECO:0000256" key="1">
    <source>
        <dbReference type="ARBA" id="ARBA00000900"/>
    </source>
</evidence>
<dbReference type="InterPro" id="IPR001841">
    <property type="entry name" value="Znf_RING"/>
</dbReference>
<dbReference type="GO" id="GO:0008270">
    <property type="term" value="F:zinc ion binding"/>
    <property type="evidence" value="ECO:0007669"/>
    <property type="project" value="UniProtKB-KW"/>
</dbReference>
<reference evidence="8 9" key="3">
    <citation type="submission" date="2019-11" db="EMBL/GenBank/DDBJ databases">
        <title>A de novo genome assembly of a pear dwarfing rootstock.</title>
        <authorList>
            <person name="Wang F."/>
            <person name="Wang J."/>
            <person name="Li S."/>
            <person name="Zhang Y."/>
            <person name="Fang M."/>
            <person name="Ma L."/>
            <person name="Zhao Y."/>
            <person name="Jiang S."/>
        </authorList>
    </citation>
    <scope>NUCLEOTIDE SEQUENCE [LARGE SCALE GENOMIC DNA]</scope>
    <source>
        <strain evidence="8">S2</strain>
        <tissue evidence="8">Leaf</tissue>
    </source>
</reference>
<dbReference type="PROSITE" id="PS50089">
    <property type="entry name" value="ZF_RING_2"/>
    <property type="match status" value="1"/>
</dbReference>
<reference evidence="9" key="2">
    <citation type="submission" date="2019-10" db="EMBL/GenBank/DDBJ databases">
        <title>A de novo genome assembly of a pear dwarfing rootstock.</title>
        <authorList>
            <person name="Wang F."/>
            <person name="Wang J."/>
            <person name="Li S."/>
            <person name="Zhang Y."/>
            <person name="Fang M."/>
            <person name="Ma L."/>
            <person name="Zhao Y."/>
            <person name="Jiang S."/>
        </authorList>
    </citation>
    <scope>NUCLEOTIDE SEQUENCE [LARGE SCALE GENOMIC DNA]</scope>
</reference>
<sequence>MVVRIDIYVADWNFMNRFGSMDVAEAFDNGGNEPTFVPASEASIEMLEKVNVEFSTTCSVCMEEIRIDSEATRMPCLHIFDEDCIVEWLHKRQEEKPNVLLAMASHGRELVVGEPYCYTWIHGIDEFEDSIQSTHFMMYIKATIRRQQPRVSEEVEEEDAEIEEHFSVNDATMELQFDPDSTDMGILISNTLSGLHIPLQAHPPIVAEILYKAYSWATDNDSYFPPSREVFHMGVYVEVSVYQTYLSDIGDTDMDVSDTGDIDMDVSDIGDTDMDVEDGGDEPQFVPASKSSIEELERTIVETSTMCSICREEMMVGSEATRMPCSHLYHGDCIVEWLQRSRICPLCRYSMPADE</sequence>
<keyword evidence="4 6" id="KW-0863">Zinc-finger</keyword>
<evidence type="ECO:0000256" key="3">
    <source>
        <dbReference type="ARBA" id="ARBA00022723"/>
    </source>
</evidence>
<evidence type="ECO:0000256" key="4">
    <source>
        <dbReference type="ARBA" id="ARBA00022771"/>
    </source>
</evidence>
<dbReference type="Proteomes" id="UP000327157">
    <property type="component" value="Chromosome 7"/>
</dbReference>
<evidence type="ECO:0000313" key="8">
    <source>
        <dbReference type="EMBL" id="KAB2595050.1"/>
    </source>
</evidence>
<protein>
    <recommendedName>
        <fullName evidence="2">RING-type E3 ubiquitin transferase</fullName>
        <ecNumber evidence="2">2.3.2.27</ecNumber>
    </recommendedName>
</protein>
<dbReference type="InterPro" id="IPR013083">
    <property type="entry name" value="Znf_RING/FYVE/PHD"/>
</dbReference>
<dbReference type="AlphaFoldDB" id="A0A5N5F1H4"/>
<name>A0A5N5F1H4_9ROSA</name>
<reference evidence="8 9" key="1">
    <citation type="submission" date="2019-09" db="EMBL/GenBank/DDBJ databases">
        <authorList>
            <person name="Ou C."/>
        </authorList>
    </citation>
    <scope>NUCLEOTIDE SEQUENCE [LARGE SCALE GENOMIC DNA]</scope>
    <source>
        <strain evidence="8">S2</strain>
        <tissue evidence="8">Leaf</tissue>
    </source>
</reference>
<proteinExistence type="predicted"/>
<gene>
    <name evidence="8" type="ORF">D8674_030500</name>
</gene>
<dbReference type="CDD" id="cd16454">
    <property type="entry name" value="RING-H2_PA-TM-RING"/>
    <property type="match status" value="1"/>
</dbReference>
<organism evidence="8 9">
    <name type="scientific">Pyrus ussuriensis x Pyrus communis</name>
    <dbReference type="NCBI Taxonomy" id="2448454"/>
    <lineage>
        <taxon>Eukaryota</taxon>
        <taxon>Viridiplantae</taxon>
        <taxon>Streptophyta</taxon>
        <taxon>Embryophyta</taxon>
        <taxon>Tracheophyta</taxon>
        <taxon>Spermatophyta</taxon>
        <taxon>Magnoliopsida</taxon>
        <taxon>eudicotyledons</taxon>
        <taxon>Gunneridae</taxon>
        <taxon>Pentapetalae</taxon>
        <taxon>rosids</taxon>
        <taxon>fabids</taxon>
        <taxon>Rosales</taxon>
        <taxon>Rosaceae</taxon>
        <taxon>Amygdaloideae</taxon>
        <taxon>Maleae</taxon>
        <taxon>Pyrus</taxon>
    </lineage>
</organism>
<evidence type="ECO:0000313" key="9">
    <source>
        <dbReference type="Proteomes" id="UP000327157"/>
    </source>
</evidence>
<dbReference type="PANTHER" id="PTHR15710:SF196">
    <property type="entry name" value="F6A14.12 PROTEIN-RELATED"/>
    <property type="match status" value="1"/>
</dbReference>
<dbReference type="GO" id="GO:0061630">
    <property type="term" value="F:ubiquitin protein ligase activity"/>
    <property type="evidence" value="ECO:0007669"/>
    <property type="project" value="UniProtKB-EC"/>
</dbReference>
<dbReference type="EMBL" id="SMOL01000781">
    <property type="protein sequence ID" value="KAB2595050.1"/>
    <property type="molecule type" value="Genomic_DNA"/>
</dbReference>
<evidence type="ECO:0000256" key="6">
    <source>
        <dbReference type="PROSITE-ProRule" id="PRU00175"/>
    </source>
</evidence>
<dbReference type="SUPFAM" id="SSF57850">
    <property type="entry name" value="RING/U-box"/>
    <property type="match status" value="2"/>
</dbReference>
<dbReference type="Gene3D" id="3.30.40.10">
    <property type="entry name" value="Zinc/RING finger domain, C3HC4 (zinc finger)"/>
    <property type="match status" value="2"/>
</dbReference>
<dbReference type="GO" id="GO:0005737">
    <property type="term" value="C:cytoplasm"/>
    <property type="evidence" value="ECO:0007669"/>
    <property type="project" value="TreeGrafter"/>
</dbReference>
<dbReference type="GO" id="GO:0016567">
    <property type="term" value="P:protein ubiquitination"/>
    <property type="evidence" value="ECO:0007669"/>
    <property type="project" value="TreeGrafter"/>
</dbReference>